<keyword evidence="10" id="KW-1185">Reference proteome</keyword>
<feature type="domain" description="Cardiolipin synthase N-terminal" evidence="8">
    <location>
        <begin position="7"/>
        <end position="52"/>
    </location>
</feature>
<reference evidence="9 10" key="1">
    <citation type="submission" date="2016-10" db="EMBL/GenBank/DDBJ databases">
        <authorList>
            <person name="de Groot N.N."/>
        </authorList>
    </citation>
    <scope>NUCLEOTIDE SEQUENCE [LARGE SCALE GENOMIC DNA]</scope>
    <source>
        <strain evidence="9 10">CGMCC 4.5739</strain>
    </source>
</reference>
<keyword evidence="5 7" id="KW-0472">Membrane</keyword>
<evidence type="ECO:0000256" key="1">
    <source>
        <dbReference type="ARBA" id="ARBA00004651"/>
    </source>
</evidence>
<evidence type="ECO:0000256" key="7">
    <source>
        <dbReference type="SAM" id="Phobius"/>
    </source>
</evidence>
<gene>
    <name evidence="9" type="ORF">SAMN05421773_102535</name>
</gene>
<sequence length="145" mass="16160">MFLVPLALAIYALVDCISTKDDEVRHLPKIVWILLIVFAWIIGPVAWILAGRRRLTAGGSGGRGAGGAPRGRQTRWVAPDDNPEFLRSLGDERPRKEESEEDRQLLESWEEDLRRREDELRHNEPRDDDGGAAGGGPKGDEPPKS</sequence>
<evidence type="ECO:0000256" key="4">
    <source>
        <dbReference type="ARBA" id="ARBA00022989"/>
    </source>
</evidence>
<keyword evidence="3 7" id="KW-0812">Transmembrane</keyword>
<evidence type="ECO:0000256" key="3">
    <source>
        <dbReference type="ARBA" id="ARBA00022692"/>
    </source>
</evidence>
<feature type="region of interest" description="Disordered" evidence="6">
    <location>
        <begin position="57"/>
        <end position="145"/>
    </location>
</feature>
<dbReference type="EMBL" id="FOLM01000002">
    <property type="protein sequence ID" value="SFC27846.1"/>
    <property type="molecule type" value="Genomic_DNA"/>
</dbReference>
<evidence type="ECO:0000256" key="2">
    <source>
        <dbReference type="ARBA" id="ARBA00022475"/>
    </source>
</evidence>
<proteinExistence type="predicted"/>
<comment type="subcellular location">
    <subcellularLocation>
        <location evidence="1">Cell membrane</location>
        <topology evidence="1">Multi-pass membrane protein</topology>
    </subcellularLocation>
</comment>
<dbReference type="Proteomes" id="UP000199207">
    <property type="component" value="Unassembled WGS sequence"/>
</dbReference>
<dbReference type="AlphaFoldDB" id="A0A1I1HVB2"/>
<name>A0A1I1HVB2_9ACTN</name>
<feature type="compositionally biased region" description="Basic and acidic residues" evidence="6">
    <location>
        <begin position="89"/>
        <end position="129"/>
    </location>
</feature>
<protein>
    <submittedName>
        <fullName evidence="9">Phospholipase_D-nuclease N-terminal</fullName>
    </submittedName>
</protein>
<evidence type="ECO:0000313" key="10">
    <source>
        <dbReference type="Proteomes" id="UP000199207"/>
    </source>
</evidence>
<evidence type="ECO:0000313" key="9">
    <source>
        <dbReference type="EMBL" id="SFC27846.1"/>
    </source>
</evidence>
<keyword evidence="4 7" id="KW-1133">Transmembrane helix</keyword>
<feature type="compositionally biased region" description="Gly residues" evidence="6">
    <location>
        <begin position="58"/>
        <end position="69"/>
    </location>
</feature>
<evidence type="ECO:0000259" key="8">
    <source>
        <dbReference type="Pfam" id="PF13396"/>
    </source>
</evidence>
<feature type="transmembrane region" description="Helical" evidence="7">
    <location>
        <begin position="30"/>
        <end position="50"/>
    </location>
</feature>
<evidence type="ECO:0000256" key="6">
    <source>
        <dbReference type="SAM" id="MobiDB-lite"/>
    </source>
</evidence>
<dbReference type="GO" id="GO:0005886">
    <property type="term" value="C:plasma membrane"/>
    <property type="evidence" value="ECO:0007669"/>
    <property type="project" value="UniProtKB-SubCell"/>
</dbReference>
<dbReference type="InterPro" id="IPR027379">
    <property type="entry name" value="CLS_N"/>
</dbReference>
<accession>A0A1I1HVB2</accession>
<evidence type="ECO:0000256" key="5">
    <source>
        <dbReference type="ARBA" id="ARBA00023136"/>
    </source>
</evidence>
<organism evidence="9 10">
    <name type="scientific">Streptomyces aidingensis</name>
    <dbReference type="NCBI Taxonomy" id="910347"/>
    <lineage>
        <taxon>Bacteria</taxon>
        <taxon>Bacillati</taxon>
        <taxon>Actinomycetota</taxon>
        <taxon>Actinomycetes</taxon>
        <taxon>Kitasatosporales</taxon>
        <taxon>Streptomycetaceae</taxon>
        <taxon>Streptomyces</taxon>
    </lineage>
</organism>
<dbReference type="Pfam" id="PF13396">
    <property type="entry name" value="PLDc_N"/>
    <property type="match status" value="1"/>
</dbReference>
<dbReference type="STRING" id="910347.SAMN05421773_102535"/>
<keyword evidence="2" id="KW-1003">Cell membrane</keyword>